<keyword evidence="4" id="KW-1185">Reference proteome</keyword>
<dbReference type="AlphaFoldDB" id="A0A1I8AZ77"/>
<evidence type="ECO:0000313" key="4">
    <source>
        <dbReference type="Proteomes" id="UP000095281"/>
    </source>
</evidence>
<keyword evidence="3" id="KW-0472">Membrane</keyword>
<protein>
    <submittedName>
        <fullName evidence="5">Col_cuticle_N domain-containing protein</fullName>
    </submittedName>
</protein>
<dbReference type="PANTHER" id="PTHR24637">
    <property type="entry name" value="COLLAGEN"/>
    <property type="match status" value="1"/>
</dbReference>
<dbReference type="InterPro" id="IPR008160">
    <property type="entry name" value="Collagen"/>
</dbReference>
<feature type="compositionally biased region" description="Low complexity" evidence="2">
    <location>
        <begin position="174"/>
        <end position="190"/>
    </location>
</feature>
<proteinExistence type="predicted"/>
<accession>A0A1I8AZ77</accession>
<feature type="compositionally biased region" description="Acidic residues" evidence="2">
    <location>
        <begin position="422"/>
        <end position="432"/>
    </location>
</feature>
<feature type="region of interest" description="Disordered" evidence="2">
    <location>
        <begin position="336"/>
        <end position="363"/>
    </location>
</feature>
<evidence type="ECO:0000256" key="1">
    <source>
        <dbReference type="ARBA" id="ARBA00022737"/>
    </source>
</evidence>
<evidence type="ECO:0000313" key="5">
    <source>
        <dbReference type="WBParaSite" id="MhA1_Contig1118.frz3.gene4"/>
    </source>
</evidence>
<evidence type="ECO:0000256" key="3">
    <source>
        <dbReference type="SAM" id="Phobius"/>
    </source>
</evidence>
<keyword evidence="3" id="KW-0812">Transmembrane</keyword>
<dbReference type="WBParaSite" id="MhA1_Contig1118.frz3.gene4">
    <property type="protein sequence ID" value="MhA1_Contig1118.frz3.gene4"/>
    <property type="gene ID" value="MhA1_Contig1118.frz3.gene4"/>
</dbReference>
<evidence type="ECO:0000256" key="2">
    <source>
        <dbReference type="SAM" id="MobiDB-lite"/>
    </source>
</evidence>
<keyword evidence="1" id="KW-0677">Repeat</keyword>
<feature type="region of interest" description="Disordered" evidence="2">
    <location>
        <begin position="414"/>
        <end position="434"/>
    </location>
</feature>
<sequence>MLYKIIGAATIGISSICVLAQLLLLPWLHRYTVNLRNDFESRLRKFHHNTRQFDEQFQRLRRLTGNSLNDFQHERTKRQLQECPPPKVGQPGLSGGFGEDGEPGNPGEDGTAGLDAITLLMQEAQKCVICPQGPLGPQGAPGQQGLPGLKGEKGETGEIGTDGIDGEQGPEGMPGLPGIAGKPGKKGQPGAPAPGGTGPPGPPGVKGPPGTTGKQGETGRRNFVVGMPGLDGRHGKQGLDGLEGKPGIRGEKGPPGEDGADARFCPCPSELNKLGNNGGNVDKIRSHLSINNNNPSPPQPSLPPKQKIITSTTTTTAFNKDQIQQIEGVVEKEELTKKEKNSDYEDVAYPNYENDGNDGEENNKEINKEANKEANKEPNNLIIKNKKIQKIKFDNVEMNLEGSLEGTTKQIISETEKTEEQNNNEEDNEEETTTIATRSLLICYPGQLDGNFTKRGAVAGIDYRRNHKLMNYVGEMCENKRNEFCKGRTDSLCLLAKDIPTSYVPWHGIHIHRTADDKNKTILYLSREPVRVNFTNDDRKAKFFAKNINDGGRLWAHSSLWTLGYDMLPKYLDNTLRFFVERGCNCPMKAWYTREKTLSEKCKEEIKKWYEVTEFGNKRCSITKANRTYNLLGKFNIEINFKIFVNNMNATAEFHLHKNKKCVTMYVYGDKIDFAKSVS</sequence>
<feature type="region of interest" description="Disordered" evidence="2">
    <location>
        <begin position="74"/>
        <end position="112"/>
    </location>
</feature>
<feature type="region of interest" description="Disordered" evidence="2">
    <location>
        <begin position="138"/>
        <end position="262"/>
    </location>
</feature>
<feature type="compositionally biased region" description="Low complexity" evidence="2">
    <location>
        <begin position="138"/>
        <end position="149"/>
    </location>
</feature>
<dbReference type="Proteomes" id="UP000095281">
    <property type="component" value="Unplaced"/>
</dbReference>
<name>A0A1I8AZ77_MELHA</name>
<reference evidence="5" key="1">
    <citation type="submission" date="2016-11" db="UniProtKB">
        <authorList>
            <consortium name="WormBaseParasite"/>
        </authorList>
    </citation>
    <scope>IDENTIFICATION</scope>
</reference>
<feature type="compositionally biased region" description="Pro residues" evidence="2">
    <location>
        <begin position="197"/>
        <end position="206"/>
    </location>
</feature>
<organism evidence="4 5">
    <name type="scientific">Meloidogyne hapla</name>
    <name type="common">Root-knot nematode worm</name>
    <dbReference type="NCBI Taxonomy" id="6305"/>
    <lineage>
        <taxon>Eukaryota</taxon>
        <taxon>Metazoa</taxon>
        <taxon>Ecdysozoa</taxon>
        <taxon>Nematoda</taxon>
        <taxon>Chromadorea</taxon>
        <taxon>Rhabditida</taxon>
        <taxon>Tylenchina</taxon>
        <taxon>Tylenchomorpha</taxon>
        <taxon>Tylenchoidea</taxon>
        <taxon>Meloidogynidae</taxon>
        <taxon>Meloidogyninae</taxon>
        <taxon>Meloidogyne</taxon>
    </lineage>
</organism>
<feature type="compositionally biased region" description="Basic and acidic residues" evidence="2">
    <location>
        <begin position="242"/>
        <end position="255"/>
    </location>
</feature>
<feature type="transmembrane region" description="Helical" evidence="3">
    <location>
        <begin position="6"/>
        <end position="28"/>
    </location>
</feature>
<keyword evidence="3" id="KW-1133">Transmembrane helix</keyword>
<dbReference type="Pfam" id="PF01391">
    <property type="entry name" value="Collagen"/>
    <property type="match status" value="1"/>
</dbReference>